<feature type="transmembrane region" description="Helical" evidence="1">
    <location>
        <begin position="34"/>
        <end position="60"/>
    </location>
</feature>
<protein>
    <submittedName>
        <fullName evidence="2">Uncharacterized protein</fullName>
    </submittedName>
</protein>
<reference evidence="2 3" key="1">
    <citation type="submission" date="2014-07" db="EMBL/GenBank/DDBJ databases">
        <title>Methanogenic archaea and the global carbon cycle.</title>
        <authorList>
            <person name="Henriksen J.R."/>
            <person name="Luke J."/>
            <person name="Reinhart S."/>
            <person name="Benedict M.N."/>
            <person name="Youngblut N.D."/>
            <person name="Metcalf M.E."/>
            <person name="Whitaker R.J."/>
            <person name="Metcalf W.W."/>
        </authorList>
    </citation>
    <scope>NUCLEOTIDE SEQUENCE [LARGE SCALE GENOMIC DNA]</scope>
    <source>
        <strain evidence="2 3">WWM610</strain>
    </source>
</reference>
<dbReference type="Proteomes" id="UP000033058">
    <property type="component" value="Chromosome"/>
</dbReference>
<dbReference type="PATRIC" id="fig|1434117.4.peg.2919"/>
<organism evidence="2 3">
    <name type="scientific">Methanosarcina mazei WWM610</name>
    <dbReference type="NCBI Taxonomy" id="1434117"/>
    <lineage>
        <taxon>Archaea</taxon>
        <taxon>Methanobacteriati</taxon>
        <taxon>Methanobacteriota</taxon>
        <taxon>Stenosarchaea group</taxon>
        <taxon>Methanomicrobia</taxon>
        <taxon>Methanosarcinales</taxon>
        <taxon>Methanosarcinaceae</taxon>
        <taxon>Methanosarcina</taxon>
    </lineage>
</organism>
<evidence type="ECO:0000313" key="2">
    <source>
        <dbReference type="EMBL" id="AKB41275.1"/>
    </source>
</evidence>
<dbReference type="HOGENOM" id="CLU_680802_0_0_2"/>
<sequence>MKLILFIKKLLKNIINTNNLVLVLNVLKITNNSYFLLIAFLILVIGLFLFAITVLFPSVIIPVPYIVYITKLVLPIIFFVVYSINILILVYTFYSKHNNMPKRVLKYSTIKGVSKFSSFFSNIVEHYYPLLPICMITTGIALATLSLCNEVFLLLGATLFIQGFLVYFILINLKVTFYNMGTYNRYNNITRANDILTNYISPKETNMKYLAIKEFTKHFLRVLDGIDFHFEAVFDKGINIDCLQNNENITVKQLMKRYLPIYLSYCSEAELNLFKIKLNSMANLIDNKNMIVSLDIIKIVHSIHQDIVKFLNQHSYVVPKSTLVSNLISKANEKHMTIVEIFLSIFVITGLFKFFIPSEIQNKILDALNGIINNLSGHDKYIALILPFLASIPVLYKFLKELFE</sequence>
<dbReference type="RefSeq" id="WP_048047760.1">
    <property type="nucleotide sequence ID" value="NZ_CP009509.1"/>
</dbReference>
<feature type="transmembrane region" description="Helical" evidence="1">
    <location>
        <begin position="72"/>
        <end position="94"/>
    </location>
</feature>
<feature type="transmembrane region" description="Helical" evidence="1">
    <location>
        <begin position="151"/>
        <end position="170"/>
    </location>
</feature>
<dbReference type="AlphaFoldDB" id="A0A0E3PZ87"/>
<gene>
    <name evidence="2" type="ORF">MSMAW_2284</name>
</gene>
<keyword evidence="1" id="KW-0812">Transmembrane</keyword>
<feature type="transmembrane region" description="Helical" evidence="1">
    <location>
        <begin position="337"/>
        <end position="356"/>
    </location>
</feature>
<evidence type="ECO:0000256" key="1">
    <source>
        <dbReference type="SAM" id="Phobius"/>
    </source>
</evidence>
<proteinExistence type="predicted"/>
<dbReference type="EMBL" id="CP009509">
    <property type="protein sequence ID" value="AKB41275.1"/>
    <property type="molecule type" value="Genomic_DNA"/>
</dbReference>
<accession>A0A0E3PZ87</accession>
<keyword evidence="1" id="KW-0472">Membrane</keyword>
<feature type="transmembrane region" description="Helical" evidence="1">
    <location>
        <begin position="381"/>
        <end position="399"/>
    </location>
</feature>
<dbReference type="GeneID" id="24852032"/>
<name>A0A0E3PZ87_METMZ</name>
<feature type="transmembrane region" description="Helical" evidence="1">
    <location>
        <begin position="127"/>
        <end position="145"/>
    </location>
</feature>
<keyword evidence="1" id="KW-1133">Transmembrane helix</keyword>
<evidence type="ECO:0000313" key="3">
    <source>
        <dbReference type="Proteomes" id="UP000033058"/>
    </source>
</evidence>